<organism evidence="1 2">
    <name type="scientific">Shinella fusca</name>
    <dbReference type="NCBI Taxonomy" id="544480"/>
    <lineage>
        <taxon>Bacteria</taxon>
        <taxon>Pseudomonadati</taxon>
        <taxon>Pseudomonadota</taxon>
        <taxon>Alphaproteobacteria</taxon>
        <taxon>Hyphomicrobiales</taxon>
        <taxon>Rhizobiaceae</taxon>
        <taxon>Shinella</taxon>
    </lineage>
</organism>
<proteinExistence type="predicted"/>
<protein>
    <recommendedName>
        <fullName evidence="3">CopG family transcriptional regulator</fullName>
    </recommendedName>
</protein>
<name>A0A7W7YZB3_9HYPH</name>
<reference evidence="1 2" key="1">
    <citation type="submission" date="2020-08" db="EMBL/GenBank/DDBJ databases">
        <title>Genomic Encyclopedia of Type Strains, Phase IV (KMG-IV): sequencing the most valuable type-strain genomes for metagenomic binning, comparative biology and taxonomic classification.</title>
        <authorList>
            <person name="Goeker M."/>
        </authorList>
    </citation>
    <scope>NUCLEOTIDE SEQUENCE [LARGE SCALE GENOMIC DNA]</scope>
    <source>
        <strain evidence="1 2">DSM 21319</strain>
    </source>
</reference>
<evidence type="ECO:0000313" key="2">
    <source>
        <dbReference type="Proteomes" id="UP000535406"/>
    </source>
</evidence>
<keyword evidence="2" id="KW-1185">Reference proteome</keyword>
<sequence length="52" mass="6074">MRALIREDMAHGEDRRYAVRSLLKAEDEFRRGEMLPVSALDIIDTELDAELR</sequence>
<dbReference type="AlphaFoldDB" id="A0A7W7YZB3"/>
<dbReference type="Proteomes" id="UP000535406">
    <property type="component" value="Unassembled WGS sequence"/>
</dbReference>
<gene>
    <name evidence="1" type="ORF">HNQ66_004489</name>
</gene>
<evidence type="ECO:0000313" key="1">
    <source>
        <dbReference type="EMBL" id="MBB5045061.1"/>
    </source>
</evidence>
<comment type="caution">
    <text evidence="1">The sequence shown here is derived from an EMBL/GenBank/DDBJ whole genome shotgun (WGS) entry which is preliminary data.</text>
</comment>
<accession>A0A7W7YZB3</accession>
<dbReference type="EMBL" id="JACHIK010000026">
    <property type="protein sequence ID" value="MBB5045061.1"/>
    <property type="molecule type" value="Genomic_DNA"/>
</dbReference>
<dbReference type="RefSeq" id="WP_246434379.1">
    <property type="nucleotide sequence ID" value="NZ_JACHIK010000026.1"/>
</dbReference>
<evidence type="ECO:0008006" key="3">
    <source>
        <dbReference type="Google" id="ProtNLM"/>
    </source>
</evidence>